<sequence length="121" mass="13769">MPNTEKPPTIHTCEMEHVVSLDQSRKGLAAFFTIDLPCAIQLMDIWARSGKCHPPSRTQQEYNPPVIPARLDQVQLLRATMRGVRSTYYQQCRLLALVDLYESIDFGSMSDMRADDIINEA</sequence>
<dbReference type="GeneID" id="106126367"/>
<protein>
    <submittedName>
        <fullName evidence="1">Uncharacterized protein LOC106126367 isoform X1</fullName>
    </submittedName>
</protein>
<accession>A0AAJ6ZUQ8</accession>
<organism evidence="1">
    <name type="scientific">Papilio xuthus</name>
    <name type="common">Asian swallowtail butterfly</name>
    <dbReference type="NCBI Taxonomy" id="66420"/>
    <lineage>
        <taxon>Eukaryota</taxon>
        <taxon>Metazoa</taxon>
        <taxon>Ecdysozoa</taxon>
        <taxon>Arthropoda</taxon>
        <taxon>Hexapoda</taxon>
        <taxon>Insecta</taxon>
        <taxon>Pterygota</taxon>
        <taxon>Neoptera</taxon>
        <taxon>Endopterygota</taxon>
        <taxon>Lepidoptera</taxon>
        <taxon>Glossata</taxon>
        <taxon>Ditrysia</taxon>
        <taxon>Papilionoidea</taxon>
        <taxon>Papilionidae</taxon>
        <taxon>Papilioninae</taxon>
        <taxon>Papilio</taxon>
    </lineage>
</organism>
<gene>
    <name evidence="1" type="primary">LOC106126367</name>
</gene>
<dbReference type="Proteomes" id="UP000694872">
    <property type="component" value="Unplaced"/>
</dbReference>
<proteinExistence type="predicted"/>
<dbReference type="AlphaFoldDB" id="A0AAJ6ZUQ8"/>
<evidence type="ECO:0000313" key="1">
    <source>
        <dbReference type="RefSeq" id="XP_013179444.1"/>
    </source>
</evidence>
<dbReference type="RefSeq" id="XP_013179444.1">
    <property type="nucleotide sequence ID" value="XM_013323990.1"/>
</dbReference>
<reference evidence="1" key="1">
    <citation type="submission" date="2025-08" db="UniProtKB">
        <authorList>
            <consortium name="RefSeq"/>
        </authorList>
    </citation>
    <scope>IDENTIFICATION</scope>
</reference>
<dbReference type="KEGG" id="pxu:106126367"/>
<name>A0AAJ6ZUQ8_PAPXU</name>